<comment type="caution">
    <text evidence="3">The sequence shown here is derived from an EMBL/GenBank/DDBJ whole genome shotgun (WGS) entry which is preliminary data.</text>
</comment>
<keyword evidence="1" id="KW-1188">Viral release from host cell</keyword>
<evidence type="ECO:0000313" key="4">
    <source>
        <dbReference type="Proteomes" id="UP000315440"/>
    </source>
</evidence>
<organism evidence="3 4">
    <name type="scientific">Pseudobythopirellula maris</name>
    <dbReference type="NCBI Taxonomy" id="2527991"/>
    <lineage>
        <taxon>Bacteria</taxon>
        <taxon>Pseudomonadati</taxon>
        <taxon>Planctomycetota</taxon>
        <taxon>Planctomycetia</taxon>
        <taxon>Pirellulales</taxon>
        <taxon>Lacipirellulaceae</taxon>
        <taxon>Pseudobythopirellula</taxon>
    </lineage>
</organism>
<gene>
    <name evidence="3" type="ORF">Mal64_14030</name>
</gene>
<keyword evidence="4" id="KW-1185">Reference proteome</keyword>
<dbReference type="Proteomes" id="UP000315440">
    <property type="component" value="Unassembled WGS sequence"/>
</dbReference>
<dbReference type="InterPro" id="IPR027417">
    <property type="entry name" value="P-loop_NTPase"/>
</dbReference>
<evidence type="ECO:0000313" key="3">
    <source>
        <dbReference type="EMBL" id="TWT91004.1"/>
    </source>
</evidence>
<name>A0A5C5ZTW1_9BACT</name>
<dbReference type="EMBL" id="SJPQ01000001">
    <property type="protein sequence ID" value="TWT91004.1"/>
    <property type="molecule type" value="Genomic_DNA"/>
</dbReference>
<reference evidence="3 4" key="1">
    <citation type="submission" date="2019-02" db="EMBL/GenBank/DDBJ databases">
        <title>Deep-cultivation of Planctomycetes and their phenomic and genomic characterization uncovers novel biology.</title>
        <authorList>
            <person name="Wiegand S."/>
            <person name="Jogler M."/>
            <person name="Boedeker C."/>
            <person name="Pinto D."/>
            <person name="Vollmers J."/>
            <person name="Rivas-Marin E."/>
            <person name="Kohn T."/>
            <person name="Peeters S.H."/>
            <person name="Heuer A."/>
            <person name="Rast P."/>
            <person name="Oberbeckmann S."/>
            <person name="Bunk B."/>
            <person name="Jeske O."/>
            <person name="Meyerdierks A."/>
            <person name="Storesund J.E."/>
            <person name="Kallscheuer N."/>
            <person name="Luecker S."/>
            <person name="Lage O.M."/>
            <person name="Pohl T."/>
            <person name="Merkel B.J."/>
            <person name="Hornburger P."/>
            <person name="Mueller R.-W."/>
            <person name="Bruemmer F."/>
            <person name="Labrenz M."/>
            <person name="Spormann A.M."/>
            <person name="Op Den Camp H."/>
            <person name="Overmann J."/>
            <person name="Amann R."/>
            <person name="Jetten M.S.M."/>
            <person name="Mascher T."/>
            <person name="Medema M.H."/>
            <person name="Devos D.P."/>
            <person name="Kaster A.-K."/>
            <person name="Ovreas L."/>
            <person name="Rohde M."/>
            <person name="Galperin M.Y."/>
            <person name="Jogler C."/>
        </authorList>
    </citation>
    <scope>NUCLEOTIDE SEQUENCE [LARGE SCALE GENOMIC DNA]</scope>
    <source>
        <strain evidence="3 4">Mal64</strain>
    </source>
</reference>
<feature type="domain" description="Terminase large subunit gp17-like C-terminal" evidence="2">
    <location>
        <begin position="373"/>
        <end position="520"/>
    </location>
</feature>
<protein>
    <submittedName>
        <fullName evidence="3">Terminase-like family protein</fullName>
    </submittedName>
</protein>
<dbReference type="AlphaFoldDB" id="A0A5C5ZTW1"/>
<evidence type="ECO:0000259" key="2">
    <source>
        <dbReference type="Pfam" id="PF17289"/>
    </source>
</evidence>
<accession>A0A5C5ZTW1</accession>
<dbReference type="Pfam" id="PF17289">
    <property type="entry name" value="Terminase_6C"/>
    <property type="match status" value="1"/>
</dbReference>
<dbReference type="Gene3D" id="3.40.50.300">
    <property type="entry name" value="P-loop containing nucleotide triphosphate hydrolases"/>
    <property type="match status" value="1"/>
</dbReference>
<proteinExistence type="predicted"/>
<dbReference type="InterPro" id="IPR035421">
    <property type="entry name" value="Terminase_6C"/>
</dbReference>
<sequence>MIDPIARQTTTRPPTLRRPTARLARSLSAALPAAFAKAPPEDAAPDASEGLLRWGRRCLPDHFAKPPSAMHHWLAERLDRMTVERGVKVNLVGPRGAAKSTLATLGCVLRAALDASEPYIWIVSDTKSQAQAHLENVKTELLENERLARSYPRATARGSRWTAAGIELKNGVVIEAYGAGQRIRGRRQRAHRPTLIVCDDLQNDGHIASATLRQASHEWFHGALLKAGTERTNVVNLATALHRDALAMRLLAAPGWDSRLFKSLARWPAAAELWAEWEKIYCDHDRSDPAADARSFYHTRRREMDRGAEVLWPAEEDLYALMRMRVESGASAFDREKQGEPADPEKCEWPEAYFGDGCWFDEWPELLTLRTMALDPSKGSDSRQGDYSAIVMLGVDSQGVIHVDADLQRRPTPRMVADGVEWCRRFRPHAFGVEANQWQQLLAAEFVAEFHRVGEIGFAPCEIHNHVSKLVRIRRLGPYLSQRRLRFRRDSAGAKLLVEQLRDFPIASHDDGPDALEMALRLAEEVWRSRGDSVAIDEP</sequence>
<evidence type="ECO:0000256" key="1">
    <source>
        <dbReference type="ARBA" id="ARBA00022612"/>
    </source>
</evidence>
<dbReference type="Gene3D" id="3.30.420.240">
    <property type="match status" value="1"/>
</dbReference>